<accession>A0A167FFK0</accession>
<name>A0A167FFK0_9BACL</name>
<dbReference type="STRING" id="1763538.LPB68_21130"/>
<keyword evidence="2" id="KW-0677">Repeat</keyword>
<keyword evidence="5" id="KW-1185">Reference proteome</keyword>
<dbReference type="OrthoDB" id="9770030at2"/>
<evidence type="ECO:0000256" key="1">
    <source>
        <dbReference type="ARBA" id="ARBA00022679"/>
    </source>
</evidence>
<dbReference type="InterPro" id="IPR001763">
    <property type="entry name" value="Rhodanese-like_dom"/>
</dbReference>
<dbReference type="Pfam" id="PF00581">
    <property type="entry name" value="Rhodanese"/>
    <property type="match status" value="2"/>
</dbReference>
<dbReference type="PROSITE" id="PS00380">
    <property type="entry name" value="RHODANESE_1"/>
    <property type="match status" value="1"/>
</dbReference>
<dbReference type="KEGG" id="pcx:LPB68_21130"/>
<evidence type="ECO:0000313" key="4">
    <source>
        <dbReference type="EMBL" id="OAB76506.1"/>
    </source>
</evidence>
<evidence type="ECO:0000256" key="2">
    <source>
        <dbReference type="ARBA" id="ARBA00022737"/>
    </source>
</evidence>
<dbReference type="EMBL" id="LSFN01000005">
    <property type="protein sequence ID" value="OAB76506.1"/>
    <property type="molecule type" value="Genomic_DNA"/>
</dbReference>
<dbReference type="PANTHER" id="PTHR11364:SF27">
    <property type="entry name" value="SULFURTRANSFERASE"/>
    <property type="match status" value="1"/>
</dbReference>
<dbReference type="SUPFAM" id="SSF52821">
    <property type="entry name" value="Rhodanese/Cell cycle control phosphatase"/>
    <property type="match status" value="2"/>
</dbReference>
<dbReference type="SMART" id="SM00450">
    <property type="entry name" value="RHOD"/>
    <property type="match status" value="2"/>
</dbReference>
<dbReference type="PANTHER" id="PTHR11364">
    <property type="entry name" value="THIOSULFATE SULFERTANSFERASE"/>
    <property type="match status" value="1"/>
</dbReference>
<dbReference type="Gene3D" id="3.40.250.10">
    <property type="entry name" value="Rhodanese-like domain"/>
    <property type="match status" value="2"/>
</dbReference>
<feature type="domain" description="Rhodanese" evidence="3">
    <location>
        <begin position="166"/>
        <end position="276"/>
    </location>
</feature>
<feature type="domain" description="Rhodanese" evidence="3">
    <location>
        <begin position="15"/>
        <end position="136"/>
    </location>
</feature>
<reference evidence="4 5" key="1">
    <citation type="submission" date="2016-02" db="EMBL/GenBank/DDBJ databases">
        <title>Paenibacillus sp. LPB0068, isolated from Crassostrea gigas.</title>
        <authorList>
            <person name="Shin S.-K."/>
            <person name="Yi H."/>
        </authorList>
    </citation>
    <scope>NUCLEOTIDE SEQUENCE [LARGE SCALE GENOMIC DNA]</scope>
    <source>
        <strain evidence="4 5">LPB0068</strain>
    </source>
</reference>
<dbReference type="PROSITE" id="PS50206">
    <property type="entry name" value="RHODANESE_3"/>
    <property type="match status" value="2"/>
</dbReference>
<keyword evidence="4" id="KW-0670">Pyruvate</keyword>
<dbReference type="InterPro" id="IPR036873">
    <property type="entry name" value="Rhodanese-like_dom_sf"/>
</dbReference>
<dbReference type="RefSeq" id="WP_068655273.1">
    <property type="nucleotide sequence ID" value="NZ_CP017770.1"/>
</dbReference>
<dbReference type="CDD" id="cd01449">
    <property type="entry name" value="TST_Repeat_2"/>
    <property type="match status" value="1"/>
</dbReference>
<dbReference type="InterPro" id="IPR045078">
    <property type="entry name" value="TST/MPST-like"/>
</dbReference>
<dbReference type="AlphaFoldDB" id="A0A167FFK0"/>
<evidence type="ECO:0000259" key="3">
    <source>
        <dbReference type="PROSITE" id="PS50206"/>
    </source>
</evidence>
<comment type="caution">
    <text evidence="4">The sequence shown here is derived from an EMBL/GenBank/DDBJ whole genome shotgun (WGS) entry which is preliminary data.</text>
</comment>
<keyword evidence="1 4" id="KW-0808">Transferase</keyword>
<organism evidence="4 5">
    <name type="scientific">Paenibacillus crassostreae</name>
    <dbReference type="NCBI Taxonomy" id="1763538"/>
    <lineage>
        <taxon>Bacteria</taxon>
        <taxon>Bacillati</taxon>
        <taxon>Bacillota</taxon>
        <taxon>Bacilli</taxon>
        <taxon>Bacillales</taxon>
        <taxon>Paenibacillaceae</taxon>
        <taxon>Paenibacillus</taxon>
    </lineage>
</organism>
<protein>
    <submittedName>
        <fullName evidence="4">3-mercaptopyruvate sulfurtransferase</fullName>
    </submittedName>
</protein>
<dbReference type="Proteomes" id="UP000077134">
    <property type="component" value="Unassembled WGS sequence"/>
</dbReference>
<evidence type="ECO:0000313" key="5">
    <source>
        <dbReference type="Proteomes" id="UP000077134"/>
    </source>
</evidence>
<proteinExistence type="predicted"/>
<dbReference type="CDD" id="cd01448">
    <property type="entry name" value="TST_Repeat_1"/>
    <property type="match status" value="1"/>
</dbReference>
<gene>
    <name evidence="4" type="ORF">PNBC_03610</name>
</gene>
<sequence>MTTMISKQWLLARLYEPDLVIIDCRFSMGMGDAQAGRIVYEEEHIPGAVYFDLEMDLSSPKSQHGGRHPLPDMDKFIKTLERKGINNESRIVAYDDQGGAMAARLWWLLQYIGHSATYVMNEGFSNWKKSGYPVSDKQPIRIPQTFTAEIQHGMVVNMEYVKKATVDPSTLLIDSREPNRYLGLEEPIDTVAGHIPSAINLFWKELLDDNGHWKSTAELQDHFKDIPKDQEIIVYCGSGVTACPNILGLSEAGYTRVKLYAGSWSDWISFERNPIAMGDEEERQEA</sequence>
<dbReference type="InterPro" id="IPR001307">
    <property type="entry name" value="Thiosulphate_STrfase_CS"/>
</dbReference>
<dbReference type="GO" id="GO:0004792">
    <property type="term" value="F:thiosulfate-cyanide sulfurtransferase activity"/>
    <property type="evidence" value="ECO:0007669"/>
    <property type="project" value="InterPro"/>
</dbReference>